<gene>
    <name evidence="1" type="ORF">AVEN_36404_1</name>
</gene>
<proteinExistence type="predicted"/>
<sequence>MDTKLSISTVVTAQDLFGTIHGSCLHWLLNRCHSSLSSVVDTLAVESESVVNSDKIAEDNCKVSAIFLLKFVTLLRLVTCGVRKERDLVCIREVDSHSLAALLYILHPTGILFYL</sequence>
<organism evidence="1 2">
    <name type="scientific">Araneus ventricosus</name>
    <name type="common">Orbweaver spider</name>
    <name type="synonym">Epeira ventricosa</name>
    <dbReference type="NCBI Taxonomy" id="182803"/>
    <lineage>
        <taxon>Eukaryota</taxon>
        <taxon>Metazoa</taxon>
        <taxon>Ecdysozoa</taxon>
        <taxon>Arthropoda</taxon>
        <taxon>Chelicerata</taxon>
        <taxon>Arachnida</taxon>
        <taxon>Araneae</taxon>
        <taxon>Araneomorphae</taxon>
        <taxon>Entelegynae</taxon>
        <taxon>Araneoidea</taxon>
        <taxon>Araneidae</taxon>
        <taxon>Araneus</taxon>
    </lineage>
</organism>
<evidence type="ECO:0000313" key="2">
    <source>
        <dbReference type="Proteomes" id="UP000499080"/>
    </source>
</evidence>
<comment type="caution">
    <text evidence="1">The sequence shown here is derived from an EMBL/GenBank/DDBJ whole genome shotgun (WGS) entry which is preliminary data.</text>
</comment>
<protein>
    <submittedName>
        <fullName evidence="1">Uncharacterized protein</fullName>
    </submittedName>
</protein>
<accession>A0A4Y2UQM9</accession>
<dbReference type="Proteomes" id="UP000499080">
    <property type="component" value="Unassembled WGS sequence"/>
</dbReference>
<dbReference type="AlphaFoldDB" id="A0A4Y2UQM9"/>
<dbReference type="EMBL" id="BGPR01039406">
    <property type="protein sequence ID" value="GBO15359.1"/>
    <property type="molecule type" value="Genomic_DNA"/>
</dbReference>
<evidence type="ECO:0000313" key="1">
    <source>
        <dbReference type="EMBL" id="GBO15359.1"/>
    </source>
</evidence>
<name>A0A4Y2UQM9_ARAVE</name>
<reference evidence="1 2" key="1">
    <citation type="journal article" date="2019" name="Sci. Rep.">
        <title>Orb-weaving spider Araneus ventricosus genome elucidates the spidroin gene catalogue.</title>
        <authorList>
            <person name="Kono N."/>
            <person name="Nakamura H."/>
            <person name="Ohtoshi R."/>
            <person name="Moran D.A.P."/>
            <person name="Shinohara A."/>
            <person name="Yoshida Y."/>
            <person name="Fujiwara M."/>
            <person name="Mori M."/>
            <person name="Tomita M."/>
            <person name="Arakawa K."/>
        </authorList>
    </citation>
    <scope>NUCLEOTIDE SEQUENCE [LARGE SCALE GENOMIC DNA]</scope>
</reference>
<keyword evidence="2" id="KW-1185">Reference proteome</keyword>